<gene>
    <name evidence="1" type="ORF">JMJ77_005870</name>
</gene>
<evidence type="ECO:0000313" key="2">
    <source>
        <dbReference type="Proteomes" id="UP000699042"/>
    </source>
</evidence>
<feature type="non-terminal residue" evidence="1">
    <location>
        <position position="1"/>
    </location>
</feature>
<proteinExistence type="predicted"/>
<dbReference type="Proteomes" id="UP000699042">
    <property type="component" value="Unassembled WGS sequence"/>
</dbReference>
<keyword evidence="2" id="KW-1185">Reference proteome</keyword>
<comment type="caution">
    <text evidence="1">The sequence shown here is derived from an EMBL/GenBank/DDBJ whole genome shotgun (WGS) entry which is preliminary data.</text>
</comment>
<protein>
    <submittedName>
        <fullName evidence="1">Uncharacterized protein</fullName>
    </submittedName>
</protein>
<accession>A0A9P7UIP2</accession>
<dbReference type="AlphaFoldDB" id="A0A9P7UIP2"/>
<reference evidence="1" key="1">
    <citation type="submission" date="2021-05" db="EMBL/GenBank/DDBJ databases">
        <title>Comparative genomics of three Colletotrichum scovillei strains and genetic complementation revealed genes involved fungal growth and virulence on chili pepper.</title>
        <authorList>
            <person name="Hsieh D.-K."/>
            <person name="Chuang S.-C."/>
            <person name="Chen C.-Y."/>
            <person name="Chao Y.-T."/>
            <person name="Lu M.-Y.J."/>
            <person name="Lee M.-H."/>
            <person name="Shih M.-C."/>
        </authorList>
    </citation>
    <scope>NUCLEOTIDE SEQUENCE</scope>
    <source>
        <strain evidence="1">Coll-153</strain>
    </source>
</reference>
<organism evidence="1 2">
    <name type="scientific">Colletotrichum scovillei</name>
    <dbReference type="NCBI Taxonomy" id="1209932"/>
    <lineage>
        <taxon>Eukaryota</taxon>
        <taxon>Fungi</taxon>
        <taxon>Dikarya</taxon>
        <taxon>Ascomycota</taxon>
        <taxon>Pezizomycotina</taxon>
        <taxon>Sordariomycetes</taxon>
        <taxon>Hypocreomycetidae</taxon>
        <taxon>Glomerellales</taxon>
        <taxon>Glomerellaceae</taxon>
        <taxon>Colletotrichum</taxon>
        <taxon>Colletotrichum acutatum species complex</taxon>
    </lineage>
</organism>
<evidence type="ECO:0000313" key="1">
    <source>
        <dbReference type="EMBL" id="KAG7058495.1"/>
    </source>
</evidence>
<sequence length="49" mass="5617">PPSRSLEVHRFSQRGSTLWLPLRPFASKHHTGMQCHPTLESVVYITPYA</sequence>
<feature type="non-terminal residue" evidence="1">
    <location>
        <position position="49"/>
    </location>
</feature>
<name>A0A9P7UIP2_9PEZI</name>
<dbReference type="EMBL" id="JAESDN010000001">
    <property type="protein sequence ID" value="KAG7058495.1"/>
    <property type="molecule type" value="Genomic_DNA"/>
</dbReference>